<evidence type="ECO:0000313" key="9">
    <source>
        <dbReference type="Proteomes" id="UP000001213"/>
    </source>
</evidence>
<keyword evidence="7 8" id="KW-0503">Monooxygenase</keyword>
<dbReference type="GO" id="GO:0050660">
    <property type="term" value="F:flavin adenine dinucleotide binding"/>
    <property type="evidence" value="ECO:0007669"/>
    <property type="project" value="InterPro"/>
</dbReference>
<reference evidence="9" key="1">
    <citation type="submission" date="2010-03" db="EMBL/GenBank/DDBJ databases">
        <title>The complete chromosome of Tsukamurella paurometabola DSM 20162.</title>
        <authorList>
            <consortium name="US DOE Joint Genome Institute (JGI-PGF)"/>
            <person name="Lucas S."/>
            <person name="Copeland A."/>
            <person name="Lapidus A."/>
            <person name="Glavina del Rio T."/>
            <person name="Dalin E."/>
            <person name="Tice H."/>
            <person name="Bruce D."/>
            <person name="Goodwin L."/>
            <person name="Pitluck S."/>
            <person name="Kyrpides N."/>
            <person name="Mavromatis K."/>
            <person name="Ivanova N."/>
            <person name="Mikhailova N."/>
            <person name="Munk A.C."/>
            <person name="Brettin T."/>
            <person name="Detter J.C."/>
            <person name="Tapia R."/>
            <person name="Han C."/>
            <person name="Larimer F."/>
            <person name="Land M."/>
            <person name="Hauser L."/>
            <person name="Markowitz V."/>
            <person name="Cheng J.-F."/>
            <person name="Hugenholtz P."/>
            <person name="Woyke T."/>
            <person name="Wu D."/>
            <person name="Jando M."/>
            <person name="Brambilla E."/>
            <person name="Klenk H.-P."/>
            <person name="Eisen J.A."/>
        </authorList>
    </citation>
    <scope>NUCLEOTIDE SEQUENCE [LARGE SCALE GENOMIC DNA]</scope>
    <source>
        <strain evidence="9">ATCC 8368 / DSM 20162 / CCUG 35730 / CIP 100753 / JCM 10117 / KCTC 9821 / NBRC 16120 / NCIMB 702349 / NCTC 13040</strain>
    </source>
</reference>
<evidence type="ECO:0000256" key="5">
    <source>
        <dbReference type="ARBA" id="ARBA00022857"/>
    </source>
</evidence>
<keyword evidence="3" id="KW-0285">Flavoprotein</keyword>
<evidence type="ECO:0000256" key="4">
    <source>
        <dbReference type="ARBA" id="ARBA00022827"/>
    </source>
</evidence>
<dbReference type="Proteomes" id="UP000001213">
    <property type="component" value="Chromosome"/>
</dbReference>
<dbReference type="EMBL" id="CP001966">
    <property type="protein sequence ID" value="ADG80445.1"/>
    <property type="molecule type" value="Genomic_DNA"/>
</dbReference>
<dbReference type="PANTHER" id="PTHR43872">
    <property type="entry name" value="MONOOXYGENASE, PUTATIVE (AFU_ORTHOLOGUE AFUA_8G02570)-RELATED"/>
    <property type="match status" value="1"/>
</dbReference>
<comment type="similarity">
    <text evidence="2">Belongs to the FAD-binding monooxygenase family.</text>
</comment>
<reference evidence="8 9" key="2">
    <citation type="journal article" date="2011" name="Stand. Genomic Sci.">
        <title>Complete genome sequence of Tsukamurella paurometabola type strain (no. 33).</title>
        <authorList>
            <person name="Munk A.C."/>
            <person name="Lapidus A."/>
            <person name="Lucas S."/>
            <person name="Nolan M."/>
            <person name="Tice H."/>
            <person name="Cheng J.F."/>
            <person name="Del Rio T.G."/>
            <person name="Goodwin L."/>
            <person name="Pitluck S."/>
            <person name="Liolios K."/>
            <person name="Huntemann M."/>
            <person name="Ivanova N."/>
            <person name="Mavromatis K."/>
            <person name="Mikhailova N."/>
            <person name="Pati A."/>
            <person name="Chen A."/>
            <person name="Palaniappan K."/>
            <person name="Tapia R."/>
            <person name="Han C."/>
            <person name="Land M."/>
            <person name="Hauser L."/>
            <person name="Chang Y.J."/>
            <person name="Jeffries C.D."/>
            <person name="Brettin T."/>
            <person name="Yasawong M."/>
            <person name="Brambilla E.M."/>
            <person name="Rohde M."/>
            <person name="Sikorski J."/>
            <person name="Goker M."/>
            <person name="Detter J.C."/>
            <person name="Woyke T."/>
            <person name="Bristow J."/>
            <person name="Eisen J.A."/>
            <person name="Markowitz V."/>
            <person name="Hugenholtz P."/>
            <person name="Kyrpides N.C."/>
            <person name="Klenk H.P."/>
        </authorList>
    </citation>
    <scope>NUCLEOTIDE SEQUENCE [LARGE SCALE GENOMIC DNA]</scope>
    <source>
        <strain evidence="9">ATCC 8368 / DSM 20162 / CCUG 35730 / CIP 100753 / JCM 10117 / KCTC 9821 / NBRC 16120 / NCIMB 702349 / NCTC 13040</strain>
    </source>
</reference>
<evidence type="ECO:0000256" key="3">
    <source>
        <dbReference type="ARBA" id="ARBA00022630"/>
    </source>
</evidence>
<sequence length="499" mass="55325">MTSTTPAEHFDILVIGAGISGIGAGHYIRTELPTKSFAILEGRDTFGGTWDLFKYPGIRSDSDLHTFGYEFKPWESKDSIADAHKIIDYLQETIDENSLGDKIRYNHKVISADWSSDDARWTLQIDKGGEPTTMTANWILAGTGYYDYDEGFTPEFAGREKFSGQIVHPQFWPEDLDYAGKKVVVIGSGATAVTLVPSLLVGEQTAGHVTMLQRTPTYIMPVPKQDPVTNTLHKVFGHKIGHDLSRKRFIWQQRGVYVFAQRFPKAARKIIRHENAKRLPKDFPVDVHFNPPYNPWDQRLCAVPDGDLFKAIRSGKADVATDKIVTFDETGIELASGEHLDADIIVTATGLKLKLLGGVTLSVDGREVDVPNAVIHRGAMMSGVPNAALAIGYTNSSWTLKIGMLWKYITKLINTMDQQGQDIAVAVADPDMPTRPALDFEAGYVQRALKELPRQGEADDWRMSMSYFEDAKRLGSELSLDESSGLRLSSSKRTSPATV</sequence>
<dbReference type="GO" id="GO:0004499">
    <property type="term" value="F:N,N-dimethylaniline monooxygenase activity"/>
    <property type="evidence" value="ECO:0007669"/>
    <property type="project" value="InterPro"/>
</dbReference>
<evidence type="ECO:0000256" key="1">
    <source>
        <dbReference type="ARBA" id="ARBA00001974"/>
    </source>
</evidence>
<dbReference type="PANTHER" id="PTHR43872:SF1">
    <property type="entry name" value="MONOOXYGENASE, PUTATIVE (AFU_ORTHOLOGUE AFUA_8G02570)-RELATED"/>
    <property type="match status" value="1"/>
</dbReference>
<keyword evidence="5" id="KW-0521">NADP</keyword>
<keyword evidence="9" id="KW-1185">Reference proteome</keyword>
<dbReference type="SUPFAM" id="SSF51905">
    <property type="entry name" value="FAD/NAD(P)-binding domain"/>
    <property type="match status" value="2"/>
</dbReference>
<name>D5UMH1_TSUPD</name>
<dbReference type="Pfam" id="PF00743">
    <property type="entry name" value="FMO-like"/>
    <property type="match status" value="1"/>
</dbReference>
<gene>
    <name evidence="8" type="ordered locus">Tpau_3870</name>
</gene>
<comment type="cofactor">
    <cofactor evidence="1">
        <name>FAD</name>
        <dbReference type="ChEBI" id="CHEBI:57692"/>
    </cofactor>
</comment>
<protein>
    <submittedName>
        <fullName evidence="8">Putative monooxygenase</fullName>
    </submittedName>
</protein>
<dbReference type="GO" id="GO:0050661">
    <property type="term" value="F:NADP binding"/>
    <property type="evidence" value="ECO:0007669"/>
    <property type="project" value="InterPro"/>
</dbReference>
<dbReference type="eggNOG" id="COG2072">
    <property type="taxonomic scope" value="Bacteria"/>
</dbReference>
<organism evidence="8 9">
    <name type="scientific">Tsukamurella paurometabola (strain ATCC 8368 / DSM 20162 / CCUG 35730 / CIP 100753 / JCM 10117 / KCTC 9821 / NBRC 16120 / NCIMB 702349 / NCTC 13040)</name>
    <name type="common">Corynebacterium paurometabolum</name>
    <dbReference type="NCBI Taxonomy" id="521096"/>
    <lineage>
        <taxon>Bacteria</taxon>
        <taxon>Bacillati</taxon>
        <taxon>Actinomycetota</taxon>
        <taxon>Actinomycetes</taxon>
        <taxon>Mycobacteriales</taxon>
        <taxon>Tsukamurellaceae</taxon>
        <taxon>Tsukamurella</taxon>
    </lineage>
</organism>
<proteinExistence type="inferred from homology"/>
<dbReference type="InterPro" id="IPR051820">
    <property type="entry name" value="FAD-binding_MO"/>
</dbReference>
<dbReference type="STRING" id="521096.Tpau_3870"/>
<dbReference type="Pfam" id="PF13450">
    <property type="entry name" value="NAD_binding_8"/>
    <property type="match status" value="1"/>
</dbReference>
<evidence type="ECO:0000256" key="2">
    <source>
        <dbReference type="ARBA" id="ARBA00010139"/>
    </source>
</evidence>
<dbReference type="FunFam" id="3.50.50.60:FF:000228">
    <property type="entry name" value="FAD-containing monooxygenase EthA"/>
    <property type="match status" value="1"/>
</dbReference>
<dbReference type="AlphaFoldDB" id="D5UMH1"/>
<evidence type="ECO:0000313" key="8">
    <source>
        <dbReference type="EMBL" id="ADG80445.1"/>
    </source>
</evidence>
<dbReference type="KEGG" id="tpr:Tpau_3870"/>
<dbReference type="HOGENOM" id="CLU_032067_2_0_11"/>
<dbReference type="InterPro" id="IPR036188">
    <property type="entry name" value="FAD/NAD-bd_sf"/>
</dbReference>
<dbReference type="RefSeq" id="WP_013128441.1">
    <property type="nucleotide sequence ID" value="NC_014158.1"/>
</dbReference>
<evidence type="ECO:0000256" key="6">
    <source>
        <dbReference type="ARBA" id="ARBA00023002"/>
    </source>
</evidence>
<accession>D5UMH1</accession>
<keyword evidence="4" id="KW-0274">FAD</keyword>
<dbReference type="InterPro" id="IPR020946">
    <property type="entry name" value="Flavin_mOase-like"/>
</dbReference>
<dbReference type="Gene3D" id="3.50.50.60">
    <property type="entry name" value="FAD/NAD(P)-binding domain"/>
    <property type="match status" value="1"/>
</dbReference>
<keyword evidence="6" id="KW-0560">Oxidoreductase</keyword>
<evidence type="ECO:0000256" key="7">
    <source>
        <dbReference type="ARBA" id="ARBA00023033"/>
    </source>
</evidence>